<feature type="compositionally biased region" description="Basic and acidic residues" evidence="1">
    <location>
        <begin position="503"/>
        <end position="518"/>
    </location>
</feature>
<feature type="compositionally biased region" description="Basic and acidic residues" evidence="1">
    <location>
        <begin position="1345"/>
        <end position="1364"/>
    </location>
</feature>
<feature type="compositionally biased region" description="Basic and acidic residues" evidence="1">
    <location>
        <begin position="891"/>
        <end position="938"/>
    </location>
</feature>
<feature type="region of interest" description="Disordered" evidence="1">
    <location>
        <begin position="1120"/>
        <end position="1206"/>
    </location>
</feature>
<feature type="chain" id="PRO_5042572608" evidence="2">
    <location>
        <begin position="18"/>
        <end position="1528"/>
    </location>
</feature>
<dbReference type="Proteomes" id="UP000694872">
    <property type="component" value="Unplaced"/>
</dbReference>
<feature type="region of interest" description="Disordered" evidence="1">
    <location>
        <begin position="812"/>
        <end position="997"/>
    </location>
</feature>
<feature type="compositionally biased region" description="Acidic residues" evidence="1">
    <location>
        <begin position="972"/>
        <end position="997"/>
    </location>
</feature>
<feature type="region of interest" description="Disordered" evidence="1">
    <location>
        <begin position="611"/>
        <end position="656"/>
    </location>
</feature>
<feature type="compositionally biased region" description="Polar residues" evidence="1">
    <location>
        <begin position="1330"/>
        <end position="1344"/>
    </location>
</feature>
<feature type="region of interest" description="Disordered" evidence="1">
    <location>
        <begin position="185"/>
        <end position="216"/>
    </location>
</feature>
<feature type="compositionally biased region" description="Basic and acidic residues" evidence="1">
    <location>
        <begin position="469"/>
        <end position="488"/>
    </location>
</feature>
<dbReference type="KEGG" id="pxu:106125064"/>
<feature type="compositionally biased region" description="Acidic residues" evidence="1">
    <location>
        <begin position="1146"/>
        <end position="1187"/>
    </location>
</feature>
<feature type="compositionally biased region" description="Basic and acidic residues" evidence="1">
    <location>
        <begin position="1120"/>
        <end position="1145"/>
    </location>
</feature>
<feature type="compositionally biased region" description="Acidic residues" evidence="1">
    <location>
        <begin position="489"/>
        <end position="502"/>
    </location>
</feature>
<feature type="region of interest" description="Disordered" evidence="1">
    <location>
        <begin position="448"/>
        <end position="536"/>
    </location>
</feature>
<feature type="compositionally biased region" description="Basic and acidic residues" evidence="1">
    <location>
        <begin position="1468"/>
        <end position="1488"/>
    </location>
</feature>
<feature type="compositionally biased region" description="Basic and acidic residues" evidence="1">
    <location>
        <begin position="188"/>
        <end position="206"/>
    </location>
</feature>
<name>A0AAJ6ZR01_PAPXU</name>
<proteinExistence type="predicted"/>
<reference evidence="3" key="1">
    <citation type="submission" date="2025-08" db="UniProtKB">
        <authorList>
            <consortium name="RefSeq"/>
        </authorList>
    </citation>
    <scope>IDENTIFICATION</scope>
</reference>
<feature type="region of interest" description="Disordered" evidence="1">
    <location>
        <begin position="1295"/>
        <end position="1491"/>
    </location>
</feature>
<evidence type="ECO:0000256" key="2">
    <source>
        <dbReference type="SAM" id="SignalP"/>
    </source>
</evidence>
<feature type="compositionally biased region" description="Basic and acidic residues" evidence="1">
    <location>
        <begin position="870"/>
        <end position="880"/>
    </location>
</feature>
<feature type="compositionally biased region" description="Polar residues" evidence="1">
    <location>
        <begin position="812"/>
        <end position="840"/>
    </location>
</feature>
<feature type="compositionally biased region" description="Polar residues" evidence="1">
    <location>
        <begin position="1387"/>
        <end position="1414"/>
    </location>
</feature>
<sequence>MIRVLAFLVLQYTLCLTIRVPVEWNDNSEVQKDQLKNQNDLPVETPTPKVAQQIAQKPIPKEYFEYTAKKPQFAVDVANFHGVKSPENHFKAHPVRPHTGVNKPELGKHKIFDPRKQIHAPFQQFLNNNKHLSHVTPVSTKYNVFHPYKAEEPALKIIYQDPFLSKVQNDVRATKNRLQLYENSAGESDIKKSENLESLHETDRKKSPPQNKPTQFEIHRPQRRPIYYMPPITNNKRDNILNNKIRHPWGQSYGKVTPNHYRPIKNHLQNVRQQHALKYDDEHNEYPQLRPAELHEEKPDGYDIYKKGKEKFSQLRNNVDETINKAVNENRPSKHQTLELQSTSNENENDDDEVEFSPVKNYAQVRKIETVKHVPRDAAFLDAETYEDILNAPRLREAVKSSKAHTIYSEEGYEDAAYDHAGEQKHASDLEGHGGYLKENEASEGKYKIPSFSGKYEDGKGTSYGDSIIHGEKWKNNEKEKEELKEENDYSENDSDYFIENDEQSKRLTERNSPESEHFQGANSQHDLSKRETNFEVPEINLSSTFLTEEELRKTSENKTQVGKLEHKSTKYPYYHQNLEVINKDSPLRYAENFKNIPKKTKGGTEFYDSRKQYECPEVDDNVDPVPEKLKKGGHPDDNNEDDDDQSFNESDKKPRLKGLGDKIDCFKVKYFGENPLDSPFFEEELISDPEPIMAPISNIFKFYNEQNNPLVLASKTDSGMNQDEVKNNDTKVNDTLAQKLLLNILKSEGMNVNDAKDNNQNEMKREELARKKRATPFIYEPYKIIRDSQIQDSKKTTTSSNISPLIKQLQSSRVADRVTTNLNKDQPVKRNTVNLSYKNISKKDREKRQKTPEKETSNSTFVDVNEGLRQGEPRFEQRPINHKPQYTPIEIKRSMSPEAYKNHTIDAGKEEKSKSQVKRIERGHNNENENSNREFFDVSKYLPESLELQKPESSNRVKKIREFSDRKPETPEADVLPESEESKESDEYDEYDDDEDEEIVLTTTSTTTTSKPTIRKRIRILTTTSTPRTEEIVDQQVPKLQLTTRFRNTIDKGIHEGEVSRPINKKLIDEDDIIIPKYREKKRKSAKSTFVTDTKSYDQGNDDMRKEDIDELIGIKHDMEEYIPDYEKEKETKQKLNRKTKYENDFENDDDDDDDDDDDSGEDDEDADRNDNYDSADIEDSDESTEEDIKVTTPEPTKQTLIQTTVAPETTTAVRRLKIDLKPVISKKKIEIHKDLPDNNNLTQFKQDIKEIEVIKEIPRKTEKNAEILQLYKDENLAREVNKIFDVEIFDDDVDLKNGPRHGGNYRSIESVESENSPITATEEKNNREPLNNSTKVSPSVENETTKQTKRIQERRSQHDNVRTRSTTQRSRRSRGPNPRLKDLNNAPNTLSGSTVHGGNLKLSNGENRSNQNKKSEKLIELNEDHDEHNGDDSGNMHGGNFKSYGNSRNSGRDLHGGNYRSAKIIQADERNRPSHERKESKGDSSKHMRTNSVAVLDTFARVIPTLTTTAPYILDPSKRMYYYVDT</sequence>
<keyword evidence="2" id="KW-0732">Signal</keyword>
<dbReference type="RefSeq" id="XP_013177602.1">
    <property type="nucleotide sequence ID" value="XM_013322148.1"/>
</dbReference>
<evidence type="ECO:0000313" key="3">
    <source>
        <dbReference type="RefSeq" id="XP_013177602.1"/>
    </source>
</evidence>
<accession>A0AAJ6ZR01</accession>
<organism evidence="3">
    <name type="scientific">Papilio xuthus</name>
    <name type="common">Asian swallowtail butterfly</name>
    <dbReference type="NCBI Taxonomy" id="66420"/>
    <lineage>
        <taxon>Eukaryota</taxon>
        <taxon>Metazoa</taxon>
        <taxon>Ecdysozoa</taxon>
        <taxon>Arthropoda</taxon>
        <taxon>Hexapoda</taxon>
        <taxon>Insecta</taxon>
        <taxon>Pterygota</taxon>
        <taxon>Neoptera</taxon>
        <taxon>Endopterygota</taxon>
        <taxon>Lepidoptera</taxon>
        <taxon>Glossata</taxon>
        <taxon>Ditrysia</taxon>
        <taxon>Papilionoidea</taxon>
        <taxon>Papilionidae</taxon>
        <taxon>Papilioninae</taxon>
        <taxon>Papilio</taxon>
    </lineage>
</organism>
<dbReference type="GeneID" id="106125064"/>
<evidence type="ECO:0000256" key="1">
    <source>
        <dbReference type="SAM" id="MobiDB-lite"/>
    </source>
</evidence>
<feature type="compositionally biased region" description="Basic and acidic residues" evidence="1">
    <location>
        <begin position="948"/>
        <end position="971"/>
    </location>
</feature>
<feature type="compositionally biased region" description="Polar residues" evidence="1">
    <location>
        <begin position="1195"/>
        <end position="1206"/>
    </location>
</feature>
<feature type="region of interest" description="Disordered" evidence="1">
    <location>
        <begin position="330"/>
        <end position="354"/>
    </location>
</feature>
<protein>
    <submittedName>
        <fullName evidence="3">Uncharacterized protein LOC106125064</fullName>
    </submittedName>
</protein>
<feature type="compositionally biased region" description="Polar residues" evidence="1">
    <location>
        <begin position="1088"/>
        <end position="1100"/>
    </location>
</feature>
<feature type="compositionally biased region" description="Basic and acidic residues" evidence="1">
    <location>
        <begin position="626"/>
        <end position="638"/>
    </location>
</feature>
<feature type="region of interest" description="Disordered" evidence="1">
    <location>
        <begin position="1082"/>
        <end position="1106"/>
    </location>
</feature>
<feature type="compositionally biased region" description="Basic and acidic residues" evidence="1">
    <location>
        <begin position="1415"/>
        <end position="1433"/>
    </location>
</feature>
<feature type="compositionally biased region" description="Basic and acidic residues" evidence="1">
    <location>
        <begin position="842"/>
        <end position="857"/>
    </location>
</feature>
<feature type="signal peptide" evidence="2">
    <location>
        <begin position="1"/>
        <end position="17"/>
    </location>
</feature>
<gene>
    <name evidence="3" type="primary">LOC106125064</name>
</gene>